<proteinExistence type="predicted"/>
<protein>
    <submittedName>
        <fullName evidence="1">Uncharacterized protein</fullName>
    </submittedName>
</protein>
<dbReference type="Proteomes" id="UP000266861">
    <property type="component" value="Unassembled WGS sequence"/>
</dbReference>
<keyword evidence="2" id="KW-1185">Reference proteome</keyword>
<organism evidence="1 2">
    <name type="scientific">Diversispora epigaea</name>
    <dbReference type="NCBI Taxonomy" id="1348612"/>
    <lineage>
        <taxon>Eukaryota</taxon>
        <taxon>Fungi</taxon>
        <taxon>Fungi incertae sedis</taxon>
        <taxon>Mucoromycota</taxon>
        <taxon>Glomeromycotina</taxon>
        <taxon>Glomeromycetes</taxon>
        <taxon>Diversisporales</taxon>
        <taxon>Diversisporaceae</taxon>
        <taxon>Diversispora</taxon>
    </lineage>
</organism>
<dbReference type="EMBL" id="PQFF01000291">
    <property type="protein sequence ID" value="RHZ65125.1"/>
    <property type="molecule type" value="Genomic_DNA"/>
</dbReference>
<dbReference type="OrthoDB" id="2412750at2759"/>
<comment type="caution">
    <text evidence="1">The sequence shown here is derived from an EMBL/GenBank/DDBJ whole genome shotgun (WGS) entry which is preliminary data.</text>
</comment>
<dbReference type="AlphaFoldDB" id="A0A397HPM2"/>
<gene>
    <name evidence="1" type="ORF">Glove_319g53</name>
</gene>
<name>A0A397HPM2_9GLOM</name>
<accession>A0A397HPM2</accession>
<sequence length="220" mass="26185">MGSFNDLHRNYTGLKLKNSTIQKSLTGKRQVQETLLKNMAKNIESTQWDQCVMNVEKLNENTIQMHEMMERQNDLLENTFSITEEILNKLNSKETLSCFRDWITYFIEEVEEKLGSDTWRKVNSAINFKIRKGNFGRRDKRYISQLEKILEEVGMNVKEFELLMIMKKRSNSEFHRGENQSKEEALEQLDTLFPDEFKDFKDPLKKAIEAIDRWDCEHED</sequence>
<evidence type="ECO:0000313" key="2">
    <source>
        <dbReference type="Proteomes" id="UP000266861"/>
    </source>
</evidence>
<evidence type="ECO:0000313" key="1">
    <source>
        <dbReference type="EMBL" id="RHZ65125.1"/>
    </source>
</evidence>
<reference evidence="1 2" key="1">
    <citation type="submission" date="2018-08" db="EMBL/GenBank/DDBJ databases">
        <title>Genome and evolution of the arbuscular mycorrhizal fungus Diversispora epigaea (formerly Glomus versiforme) and its bacterial endosymbionts.</title>
        <authorList>
            <person name="Sun X."/>
            <person name="Fei Z."/>
            <person name="Harrison M."/>
        </authorList>
    </citation>
    <scope>NUCLEOTIDE SEQUENCE [LARGE SCALE GENOMIC DNA]</scope>
    <source>
        <strain evidence="1 2">IT104</strain>
    </source>
</reference>